<organism evidence="1 2">
    <name type="scientific">Sphenostylis stenocarpa</name>
    <dbReference type="NCBI Taxonomy" id="92480"/>
    <lineage>
        <taxon>Eukaryota</taxon>
        <taxon>Viridiplantae</taxon>
        <taxon>Streptophyta</taxon>
        <taxon>Embryophyta</taxon>
        <taxon>Tracheophyta</taxon>
        <taxon>Spermatophyta</taxon>
        <taxon>Magnoliopsida</taxon>
        <taxon>eudicotyledons</taxon>
        <taxon>Gunneridae</taxon>
        <taxon>Pentapetalae</taxon>
        <taxon>rosids</taxon>
        <taxon>fabids</taxon>
        <taxon>Fabales</taxon>
        <taxon>Fabaceae</taxon>
        <taxon>Papilionoideae</taxon>
        <taxon>50 kb inversion clade</taxon>
        <taxon>NPAAA clade</taxon>
        <taxon>indigoferoid/millettioid clade</taxon>
        <taxon>Phaseoleae</taxon>
        <taxon>Sphenostylis</taxon>
    </lineage>
</organism>
<proteinExistence type="predicted"/>
<evidence type="ECO:0000313" key="1">
    <source>
        <dbReference type="EMBL" id="CAJ1964308.1"/>
    </source>
</evidence>
<dbReference type="AlphaFoldDB" id="A0AA86VPV0"/>
<dbReference type="Proteomes" id="UP001189624">
    <property type="component" value="Chromosome 6"/>
</dbReference>
<dbReference type="EMBL" id="OY731403">
    <property type="protein sequence ID" value="CAJ1964308.1"/>
    <property type="molecule type" value="Genomic_DNA"/>
</dbReference>
<name>A0AA86VPV0_9FABA</name>
<evidence type="ECO:0000313" key="2">
    <source>
        <dbReference type="Proteomes" id="UP001189624"/>
    </source>
</evidence>
<dbReference type="Gramene" id="rna-AYBTSS11_LOCUS20243">
    <property type="protein sequence ID" value="CAJ1964308.1"/>
    <property type="gene ID" value="gene-AYBTSS11_LOCUS20243"/>
</dbReference>
<gene>
    <name evidence="1" type="ORF">AYBTSS11_LOCUS20243</name>
</gene>
<reference evidence="1" key="1">
    <citation type="submission" date="2023-10" db="EMBL/GenBank/DDBJ databases">
        <authorList>
            <person name="Domelevo Entfellner J.-B."/>
        </authorList>
    </citation>
    <scope>NUCLEOTIDE SEQUENCE</scope>
</reference>
<keyword evidence="2" id="KW-1185">Reference proteome</keyword>
<accession>A0AA86VPV0</accession>
<sequence>MKNATCFLPRSVIHRGEWDGISNPSRWSVYVLSCRLVVKRDCLSNEGRSEFPRFKFLSYGHTSSSSLGRPSGMTSLHCLAAHLQLSLSPP</sequence>
<protein>
    <submittedName>
        <fullName evidence="1">Uncharacterized protein</fullName>
    </submittedName>
</protein>